<dbReference type="PANTHER" id="PTHR30055:SF234">
    <property type="entry name" value="HTH-TYPE TRANSCRIPTIONAL REGULATOR BETI"/>
    <property type="match status" value="1"/>
</dbReference>
<name>A0A841PGX2_9HYPH</name>
<dbReference type="AlphaFoldDB" id="A0A841PGX2"/>
<proteinExistence type="predicted"/>
<feature type="DNA-binding region" description="H-T-H motif" evidence="4">
    <location>
        <begin position="41"/>
        <end position="60"/>
    </location>
</feature>
<keyword evidence="2 4" id="KW-0238">DNA-binding</keyword>
<keyword evidence="1" id="KW-0805">Transcription regulation</keyword>
<accession>A0A841PGX2</accession>
<dbReference type="PROSITE" id="PS50977">
    <property type="entry name" value="HTH_TETR_2"/>
    <property type="match status" value="1"/>
</dbReference>
<evidence type="ECO:0000256" key="1">
    <source>
        <dbReference type="ARBA" id="ARBA00023015"/>
    </source>
</evidence>
<comment type="caution">
    <text evidence="6">The sequence shown here is derived from an EMBL/GenBank/DDBJ whole genome shotgun (WGS) entry which is preliminary data.</text>
</comment>
<dbReference type="InterPro" id="IPR009057">
    <property type="entry name" value="Homeodomain-like_sf"/>
</dbReference>
<dbReference type="SUPFAM" id="SSF46689">
    <property type="entry name" value="Homeodomain-like"/>
    <property type="match status" value="1"/>
</dbReference>
<evidence type="ECO:0000256" key="4">
    <source>
        <dbReference type="PROSITE-ProRule" id="PRU00335"/>
    </source>
</evidence>
<protein>
    <submittedName>
        <fullName evidence="6">AcrR family transcriptional regulator</fullName>
    </submittedName>
</protein>
<evidence type="ECO:0000313" key="6">
    <source>
        <dbReference type="EMBL" id="MBB6409229.1"/>
    </source>
</evidence>
<dbReference type="EMBL" id="JACHEF010000002">
    <property type="protein sequence ID" value="MBB6409229.1"/>
    <property type="molecule type" value="Genomic_DNA"/>
</dbReference>
<reference evidence="6 7" key="1">
    <citation type="submission" date="2020-08" db="EMBL/GenBank/DDBJ databases">
        <title>Genomic Encyclopedia of Type Strains, Phase IV (KMG-IV): sequencing the most valuable type-strain genomes for metagenomic binning, comparative biology and taxonomic classification.</title>
        <authorList>
            <person name="Goeker M."/>
        </authorList>
    </citation>
    <scope>NUCLEOTIDE SEQUENCE [LARGE SCALE GENOMIC DNA]</scope>
    <source>
        <strain evidence="6 7">DSM 100039</strain>
    </source>
</reference>
<organism evidence="6 7">
    <name type="scientific">Mesorhizobium sangaii</name>
    <dbReference type="NCBI Taxonomy" id="505389"/>
    <lineage>
        <taxon>Bacteria</taxon>
        <taxon>Pseudomonadati</taxon>
        <taxon>Pseudomonadota</taxon>
        <taxon>Alphaproteobacteria</taxon>
        <taxon>Hyphomicrobiales</taxon>
        <taxon>Phyllobacteriaceae</taxon>
        <taxon>Mesorhizobium</taxon>
    </lineage>
</organism>
<evidence type="ECO:0000256" key="3">
    <source>
        <dbReference type="ARBA" id="ARBA00023163"/>
    </source>
</evidence>
<keyword evidence="7" id="KW-1185">Reference proteome</keyword>
<dbReference type="InterPro" id="IPR049513">
    <property type="entry name" value="TetR_C_40"/>
</dbReference>
<dbReference type="GO" id="GO:0003700">
    <property type="term" value="F:DNA-binding transcription factor activity"/>
    <property type="evidence" value="ECO:0007669"/>
    <property type="project" value="TreeGrafter"/>
</dbReference>
<evidence type="ECO:0000256" key="2">
    <source>
        <dbReference type="ARBA" id="ARBA00023125"/>
    </source>
</evidence>
<dbReference type="GO" id="GO:0000976">
    <property type="term" value="F:transcription cis-regulatory region binding"/>
    <property type="evidence" value="ECO:0007669"/>
    <property type="project" value="TreeGrafter"/>
</dbReference>
<dbReference type="InterPro" id="IPR001647">
    <property type="entry name" value="HTH_TetR"/>
</dbReference>
<dbReference type="Pfam" id="PF00440">
    <property type="entry name" value="TetR_N"/>
    <property type="match status" value="1"/>
</dbReference>
<dbReference type="Gene3D" id="1.10.357.10">
    <property type="entry name" value="Tetracycline Repressor, domain 2"/>
    <property type="match status" value="1"/>
</dbReference>
<dbReference type="Proteomes" id="UP000556329">
    <property type="component" value="Unassembled WGS sequence"/>
</dbReference>
<dbReference type="RefSeq" id="WP_184872323.1">
    <property type="nucleotide sequence ID" value="NZ_JACHEF010000002.1"/>
</dbReference>
<evidence type="ECO:0000313" key="7">
    <source>
        <dbReference type="Proteomes" id="UP000556329"/>
    </source>
</evidence>
<feature type="domain" description="HTH tetR-type" evidence="5">
    <location>
        <begin position="18"/>
        <end position="78"/>
    </location>
</feature>
<dbReference type="InterPro" id="IPR050109">
    <property type="entry name" value="HTH-type_TetR-like_transc_reg"/>
</dbReference>
<dbReference type="PRINTS" id="PR00455">
    <property type="entry name" value="HTHTETR"/>
</dbReference>
<keyword evidence="3" id="KW-0804">Transcription</keyword>
<sequence length="204" mass="22273">MAKIDLARRAEIGRERRARTRAQILEAGASLLAEKPPEGLTIDALVEAAGVAKGTFYYHFQSIDELAAAVGARLGESFDELLTPSRIELKDPIDRLSFGFAQFLEKASSDTGWARLVVQSAQSPTEFGRGVRANLKADIAEALVQGRMSLQDVELAVDIVMGIWLQVTRGILERGTRPELTRQAVEAVLRALGMTRATSYCAEE</sequence>
<dbReference type="PANTHER" id="PTHR30055">
    <property type="entry name" value="HTH-TYPE TRANSCRIPTIONAL REGULATOR RUTR"/>
    <property type="match status" value="1"/>
</dbReference>
<gene>
    <name evidence="6" type="ORF">HNQ71_001894</name>
</gene>
<evidence type="ECO:0000259" key="5">
    <source>
        <dbReference type="PROSITE" id="PS50977"/>
    </source>
</evidence>
<dbReference type="Pfam" id="PF21306">
    <property type="entry name" value="TetR_C_40"/>
    <property type="match status" value="1"/>
</dbReference>